<keyword evidence="3" id="KW-1185">Reference proteome</keyword>
<name>A0ABD5SW73_9EURY</name>
<protein>
    <submittedName>
        <fullName evidence="2">HalOD1 output domain-containing protein</fullName>
    </submittedName>
</protein>
<reference evidence="2 3" key="1">
    <citation type="journal article" date="2019" name="Int. J. Syst. Evol. Microbiol.">
        <title>The Global Catalogue of Microorganisms (GCM) 10K type strain sequencing project: providing services to taxonomists for standard genome sequencing and annotation.</title>
        <authorList>
            <consortium name="The Broad Institute Genomics Platform"/>
            <consortium name="The Broad Institute Genome Sequencing Center for Infectious Disease"/>
            <person name="Wu L."/>
            <person name="Ma J."/>
        </authorList>
    </citation>
    <scope>NUCLEOTIDE SEQUENCE [LARGE SCALE GENOMIC DNA]</scope>
    <source>
        <strain evidence="2 3">LMG 29247</strain>
    </source>
</reference>
<dbReference type="RefSeq" id="WP_273740648.1">
    <property type="nucleotide sequence ID" value="NZ_JAQIVI010000422.1"/>
</dbReference>
<proteinExistence type="predicted"/>
<evidence type="ECO:0000259" key="1">
    <source>
        <dbReference type="Pfam" id="PF18545"/>
    </source>
</evidence>
<comment type="caution">
    <text evidence="2">The sequence shown here is derived from an EMBL/GenBank/DDBJ whole genome shotgun (WGS) entry which is preliminary data.</text>
</comment>
<accession>A0ABD5SW73</accession>
<dbReference type="Proteomes" id="UP001596383">
    <property type="component" value="Unassembled WGS sequence"/>
</dbReference>
<organism evidence="2 3">
    <name type="scientific">Natrinema soli</name>
    <dbReference type="NCBI Taxonomy" id="1930624"/>
    <lineage>
        <taxon>Archaea</taxon>
        <taxon>Methanobacteriati</taxon>
        <taxon>Methanobacteriota</taxon>
        <taxon>Stenosarchaea group</taxon>
        <taxon>Halobacteria</taxon>
        <taxon>Halobacteriales</taxon>
        <taxon>Natrialbaceae</taxon>
        <taxon>Natrinema</taxon>
    </lineage>
</organism>
<dbReference type="AlphaFoldDB" id="A0ABD5SW73"/>
<evidence type="ECO:0000313" key="3">
    <source>
        <dbReference type="Proteomes" id="UP001596383"/>
    </source>
</evidence>
<gene>
    <name evidence="2" type="ORF">ACFQE6_23165</name>
</gene>
<dbReference type="InterPro" id="IPR040624">
    <property type="entry name" value="HalOD1"/>
</dbReference>
<sequence length="101" mass="10511">MHSSQSLSATADTSLSMTVIDLVAEADDADPLDLDPLYDVIDPDMLDSLPDADGFSGLEFVYQGYIVSVTDGNDGVEVTLAETGVSVDGSTGDLADTEFST</sequence>
<dbReference type="EMBL" id="JBHSWV010000422">
    <property type="protein sequence ID" value="MFC6767787.1"/>
    <property type="molecule type" value="Genomic_DNA"/>
</dbReference>
<dbReference type="Pfam" id="PF18545">
    <property type="entry name" value="HalOD1"/>
    <property type="match status" value="1"/>
</dbReference>
<feature type="domain" description="Halobacterial output" evidence="1">
    <location>
        <begin position="12"/>
        <end position="73"/>
    </location>
</feature>
<evidence type="ECO:0000313" key="2">
    <source>
        <dbReference type="EMBL" id="MFC6767787.1"/>
    </source>
</evidence>